<comment type="caution">
    <text evidence="4">The sequence shown here is derived from an EMBL/GenBank/DDBJ whole genome shotgun (WGS) entry which is preliminary data.</text>
</comment>
<dbReference type="GO" id="GO:0006508">
    <property type="term" value="P:proteolysis"/>
    <property type="evidence" value="ECO:0007669"/>
    <property type="project" value="UniProtKB-KW"/>
</dbReference>
<gene>
    <name evidence="4" type="ORF">FP2506_17924</name>
</gene>
<keyword evidence="1 4" id="KW-0645">Protease</keyword>
<dbReference type="InterPro" id="IPR051201">
    <property type="entry name" value="Chloro_Bact_Ser_Proteases"/>
</dbReference>
<feature type="chain" id="PRO_5004172158" evidence="3">
    <location>
        <begin position="26"/>
        <end position="321"/>
    </location>
</feature>
<dbReference type="EMBL" id="AATP01000005">
    <property type="protein sequence ID" value="EAU40791.1"/>
    <property type="molecule type" value="Genomic_DNA"/>
</dbReference>
<dbReference type="InterPro" id="IPR036034">
    <property type="entry name" value="PDZ_sf"/>
</dbReference>
<reference evidence="4 5" key="1">
    <citation type="journal article" date="2010" name="J. Bacteriol.">
        <title>Genome sequence of Fulvimarina pelagi HTCC2506T, a Mn(II)-oxidizing alphaproteobacterium possessing an aerobic anoxygenic photosynthetic gene cluster and Xanthorhodopsin.</title>
        <authorList>
            <person name="Kang I."/>
            <person name="Oh H.M."/>
            <person name="Lim S.I."/>
            <person name="Ferriera S."/>
            <person name="Giovannoni S.J."/>
            <person name="Cho J.C."/>
        </authorList>
    </citation>
    <scope>NUCLEOTIDE SEQUENCE [LARGE SCALE GENOMIC DNA]</scope>
    <source>
        <strain evidence="4 5">HTCC2506</strain>
    </source>
</reference>
<dbReference type="InterPro" id="IPR001940">
    <property type="entry name" value="Peptidase_S1C"/>
</dbReference>
<dbReference type="InterPro" id="IPR009003">
    <property type="entry name" value="Peptidase_S1_PA"/>
</dbReference>
<protein>
    <submittedName>
        <fullName evidence="4">HtrA-like serine protease</fullName>
    </submittedName>
</protein>
<accession>Q0G148</accession>
<dbReference type="PANTHER" id="PTHR43343:SF3">
    <property type="entry name" value="PROTEASE DO-LIKE 8, CHLOROPLASTIC"/>
    <property type="match status" value="1"/>
</dbReference>
<dbReference type="SUPFAM" id="SSF50156">
    <property type="entry name" value="PDZ domain-like"/>
    <property type="match status" value="1"/>
</dbReference>
<organism evidence="4 5">
    <name type="scientific">Fulvimarina pelagi HTCC2506</name>
    <dbReference type="NCBI Taxonomy" id="314231"/>
    <lineage>
        <taxon>Bacteria</taxon>
        <taxon>Pseudomonadati</taxon>
        <taxon>Pseudomonadota</taxon>
        <taxon>Alphaproteobacteria</taxon>
        <taxon>Hyphomicrobiales</taxon>
        <taxon>Aurantimonadaceae</taxon>
        <taxon>Fulvimarina</taxon>
    </lineage>
</organism>
<dbReference type="PANTHER" id="PTHR43343">
    <property type="entry name" value="PEPTIDASE S12"/>
    <property type="match status" value="1"/>
</dbReference>
<evidence type="ECO:0000256" key="1">
    <source>
        <dbReference type="ARBA" id="ARBA00022670"/>
    </source>
</evidence>
<sequence length="321" mass="33466">MTFRAAARSAVVALCFGVLVVPSSAQDWRSGLTDRVGPSIVAVLPDLPPGEINQEEPEGTAFAIGDGRRLLTADHVLGRANSVRLRLADGTMIAAEIAVRDPETDMATLSIAEPLPALEWGPDAKPGADICVIGNAFGLGPSLTCGVVSAVERRGVGFNRVEDFVQTDAAINPGMSGAPLFAGDVGVVGMASAIFTKTSDGNLGVNFAVSARLLKAVVEDMRDGQIDRGPQGLLLRPTVGPGETGTPHAEIVRIVPGSPEAASGLTTGDRLISIEALEIAGQPDYLTALALFADRAETSYRVERDGARLNFTVTTQKRETP</sequence>
<name>Q0G148_9HYPH</name>
<dbReference type="PRINTS" id="PR00834">
    <property type="entry name" value="PROTEASES2C"/>
</dbReference>
<evidence type="ECO:0000313" key="4">
    <source>
        <dbReference type="EMBL" id="EAU40791.1"/>
    </source>
</evidence>
<feature type="signal peptide" evidence="3">
    <location>
        <begin position="1"/>
        <end position="25"/>
    </location>
</feature>
<dbReference type="RefSeq" id="WP_007068699.1">
    <property type="nucleotide sequence ID" value="NZ_DS022272.1"/>
</dbReference>
<evidence type="ECO:0000256" key="3">
    <source>
        <dbReference type="SAM" id="SignalP"/>
    </source>
</evidence>
<evidence type="ECO:0000256" key="2">
    <source>
        <dbReference type="ARBA" id="ARBA00022801"/>
    </source>
</evidence>
<dbReference type="eggNOG" id="COG0265">
    <property type="taxonomic scope" value="Bacteria"/>
</dbReference>
<dbReference type="STRING" id="217511.GCA_001463845_01873"/>
<dbReference type="AlphaFoldDB" id="Q0G148"/>
<keyword evidence="3" id="KW-0732">Signal</keyword>
<keyword evidence="2" id="KW-0378">Hydrolase</keyword>
<dbReference type="Pfam" id="PF13365">
    <property type="entry name" value="Trypsin_2"/>
    <property type="match status" value="1"/>
</dbReference>
<dbReference type="SUPFAM" id="SSF50494">
    <property type="entry name" value="Trypsin-like serine proteases"/>
    <property type="match status" value="1"/>
</dbReference>
<dbReference type="HOGENOM" id="CLU_865332_0_0_5"/>
<dbReference type="Proteomes" id="UP000004310">
    <property type="component" value="Unassembled WGS sequence"/>
</dbReference>
<evidence type="ECO:0000313" key="5">
    <source>
        <dbReference type="Proteomes" id="UP000004310"/>
    </source>
</evidence>
<dbReference type="Gene3D" id="2.30.42.10">
    <property type="match status" value="1"/>
</dbReference>
<dbReference type="GO" id="GO:0004252">
    <property type="term" value="F:serine-type endopeptidase activity"/>
    <property type="evidence" value="ECO:0007669"/>
    <property type="project" value="InterPro"/>
</dbReference>
<keyword evidence="5" id="KW-1185">Reference proteome</keyword>
<dbReference type="Gene3D" id="2.40.10.120">
    <property type="match status" value="1"/>
</dbReference>
<proteinExistence type="predicted"/>